<evidence type="ECO:0000256" key="11">
    <source>
        <dbReference type="ARBA" id="ARBA00022692"/>
    </source>
</evidence>
<comment type="catalytic activity">
    <reaction evidence="17">
        <text>a CDP-1,2-diacyl-sn-glycerol + sn-glycerol 3-phosphate = a 1,2-diacyl-sn-glycero-3-phospho-(1'-sn-glycero-3'-phosphate) + CMP + H(+)</text>
        <dbReference type="Rhea" id="RHEA:12593"/>
        <dbReference type="ChEBI" id="CHEBI:15378"/>
        <dbReference type="ChEBI" id="CHEBI:57597"/>
        <dbReference type="ChEBI" id="CHEBI:58332"/>
        <dbReference type="ChEBI" id="CHEBI:60110"/>
        <dbReference type="ChEBI" id="CHEBI:60377"/>
        <dbReference type="EC" id="2.7.8.5"/>
    </reaction>
</comment>
<evidence type="ECO:0000256" key="3">
    <source>
        <dbReference type="ARBA" id="ARBA00005042"/>
    </source>
</evidence>
<evidence type="ECO:0000256" key="15">
    <source>
        <dbReference type="ARBA" id="ARBA00023209"/>
    </source>
</evidence>
<keyword evidence="15" id="KW-0594">Phospholipid biosynthesis</keyword>
<evidence type="ECO:0000256" key="18">
    <source>
        <dbReference type="NCBIfam" id="TIGR00560"/>
    </source>
</evidence>
<evidence type="ECO:0000313" key="21">
    <source>
        <dbReference type="EMBL" id="ADU27495.1"/>
    </source>
</evidence>
<proteinExistence type="inferred from homology"/>
<evidence type="ECO:0000256" key="20">
    <source>
        <dbReference type="SAM" id="Phobius"/>
    </source>
</evidence>
<comment type="subcellular location">
    <subcellularLocation>
        <location evidence="2">Cell membrane</location>
        <topology evidence="2">Multi-pass membrane protein</topology>
    </subcellularLocation>
</comment>
<keyword evidence="12 20" id="KW-1133">Transmembrane helix</keyword>
<dbReference type="InterPro" id="IPR000462">
    <property type="entry name" value="CDP-OH_P_trans"/>
</dbReference>
<comment type="similarity">
    <text evidence="5 19">Belongs to the CDP-alcohol phosphatidyltransferase class-I family.</text>
</comment>
<comment type="function">
    <text evidence="1">This protein catalyzes the committed step to the synthesis of the acidic phospholipids.</text>
</comment>
<evidence type="ECO:0000256" key="12">
    <source>
        <dbReference type="ARBA" id="ARBA00022989"/>
    </source>
</evidence>
<dbReference type="PANTHER" id="PTHR14269">
    <property type="entry name" value="CDP-DIACYLGLYCEROL--GLYCEROL-3-PHOSPHATE 3-PHOSPHATIDYLTRANSFERASE-RELATED"/>
    <property type="match status" value="1"/>
</dbReference>
<evidence type="ECO:0000256" key="1">
    <source>
        <dbReference type="ARBA" id="ARBA00003973"/>
    </source>
</evidence>
<feature type="transmembrane region" description="Helical" evidence="20">
    <location>
        <begin position="129"/>
        <end position="148"/>
    </location>
</feature>
<reference evidence="21 22" key="1">
    <citation type="submission" date="2010-12" db="EMBL/GenBank/DDBJ databases">
        <title>Complete sequence of Ethanoligenens harbinense YUAN-3.</title>
        <authorList>
            <person name="Lucas S."/>
            <person name="Copeland A."/>
            <person name="Lapidus A."/>
            <person name="Cheng J.-F."/>
            <person name="Bruce D."/>
            <person name="Goodwin L."/>
            <person name="Pitluck S."/>
            <person name="Chertkov O."/>
            <person name="Misra M."/>
            <person name="Detter J.C."/>
            <person name="Han C."/>
            <person name="Tapia R."/>
            <person name="Land M."/>
            <person name="Hauser L."/>
            <person name="Jeffries C."/>
            <person name="Kyrpides N."/>
            <person name="Ivanova N."/>
            <person name="Mikhailova N."/>
            <person name="Wang A."/>
            <person name="Mouttaki H."/>
            <person name="He Z."/>
            <person name="Zhou J."/>
            <person name="Hemme C.L."/>
            <person name="Woyke T."/>
        </authorList>
    </citation>
    <scope>NUCLEOTIDE SEQUENCE [LARGE SCALE GENOMIC DNA]</scope>
    <source>
        <strain evidence="22">DSM 18485 / JCM 12961 / CGMCC 1.5033 / YUAN-3</strain>
    </source>
</reference>
<dbReference type="GO" id="GO:0008444">
    <property type="term" value="F:CDP-diacylglycerol-glycerol-3-phosphate 3-phosphatidyltransferase activity"/>
    <property type="evidence" value="ECO:0007669"/>
    <property type="project" value="UniProtKB-UniRule"/>
</dbReference>
<evidence type="ECO:0000256" key="10">
    <source>
        <dbReference type="ARBA" id="ARBA00022679"/>
    </source>
</evidence>
<dbReference type="Pfam" id="PF01066">
    <property type="entry name" value="CDP-OH_P_transf"/>
    <property type="match status" value="1"/>
</dbReference>
<keyword evidence="13" id="KW-0443">Lipid metabolism</keyword>
<keyword evidence="22" id="KW-1185">Reference proteome</keyword>
<protein>
    <recommendedName>
        <fullName evidence="7 18">CDP-diacylglycerol--glycerol-3-phosphate 3-phosphatidyltransferase</fullName>
        <ecNumber evidence="6 18">2.7.8.5</ecNumber>
    </recommendedName>
</protein>
<keyword evidence="11 20" id="KW-0812">Transmembrane</keyword>
<evidence type="ECO:0000313" key="22">
    <source>
        <dbReference type="Proteomes" id="UP000001551"/>
    </source>
</evidence>
<gene>
    <name evidence="21" type="ordered locus">Ethha_1977</name>
</gene>
<evidence type="ECO:0000256" key="6">
    <source>
        <dbReference type="ARBA" id="ARBA00013170"/>
    </source>
</evidence>
<keyword evidence="10 19" id="KW-0808">Transferase</keyword>
<keyword evidence="9" id="KW-0444">Lipid biosynthesis</keyword>
<evidence type="ECO:0000256" key="7">
    <source>
        <dbReference type="ARBA" id="ARBA00014944"/>
    </source>
</evidence>
<feature type="transmembrane region" description="Helical" evidence="20">
    <location>
        <begin position="154"/>
        <end position="171"/>
    </location>
</feature>
<dbReference type="EMBL" id="CP002400">
    <property type="protein sequence ID" value="ADU27495.1"/>
    <property type="molecule type" value="Genomic_DNA"/>
</dbReference>
<dbReference type="InterPro" id="IPR048254">
    <property type="entry name" value="CDP_ALCOHOL_P_TRANSF_CS"/>
</dbReference>
<dbReference type="PROSITE" id="PS00379">
    <property type="entry name" value="CDP_ALCOHOL_P_TRANSF"/>
    <property type="match status" value="1"/>
</dbReference>
<feature type="transmembrane region" description="Helical" evidence="20">
    <location>
        <begin position="7"/>
        <end position="25"/>
    </location>
</feature>
<dbReference type="InterPro" id="IPR004570">
    <property type="entry name" value="Phosphatidylglycerol_P_synth"/>
</dbReference>
<dbReference type="HOGENOM" id="CLU_051314_2_3_9"/>
<evidence type="ECO:0000256" key="17">
    <source>
        <dbReference type="ARBA" id="ARBA00048586"/>
    </source>
</evidence>
<evidence type="ECO:0000256" key="2">
    <source>
        <dbReference type="ARBA" id="ARBA00004651"/>
    </source>
</evidence>
<feature type="transmembrane region" description="Helical" evidence="20">
    <location>
        <begin position="72"/>
        <end position="97"/>
    </location>
</feature>
<comment type="pathway">
    <text evidence="3">Phospholipid metabolism; phosphatidylglycerol biosynthesis; phosphatidylglycerol from CDP-diacylglycerol: step 1/2.</text>
</comment>
<evidence type="ECO:0000256" key="9">
    <source>
        <dbReference type="ARBA" id="ARBA00022516"/>
    </source>
</evidence>
<dbReference type="STRING" id="663278.Ethha_1977"/>
<evidence type="ECO:0000256" key="4">
    <source>
        <dbReference type="ARBA" id="ARBA00005189"/>
    </source>
</evidence>
<evidence type="ECO:0000256" key="8">
    <source>
        <dbReference type="ARBA" id="ARBA00022475"/>
    </source>
</evidence>
<accession>E6U2V3</accession>
<dbReference type="eggNOG" id="COG0558">
    <property type="taxonomic scope" value="Bacteria"/>
</dbReference>
<evidence type="ECO:0000256" key="13">
    <source>
        <dbReference type="ARBA" id="ARBA00023098"/>
    </source>
</evidence>
<dbReference type="GO" id="GO:0005886">
    <property type="term" value="C:plasma membrane"/>
    <property type="evidence" value="ECO:0007669"/>
    <property type="project" value="UniProtKB-SubCell"/>
</dbReference>
<dbReference type="NCBIfam" id="TIGR00560">
    <property type="entry name" value="pgsA"/>
    <property type="match status" value="1"/>
</dbReference>
<dbReference type="RefSeq" id="WP_013485843.1">
    <property type="nucleotide sequence ID" value="NC_014828.1"/>
</dbReference>
<dbReference type="Proteomes" id="UP000001551">
    <property type="component" value="Chromosome"/>
</dbReference>
<name>E6U2V3_ETHHY</name>
<sequence>MNTPNKLTVFRMILVPVFMVFALLPAGRWRLLAALAVFIVASVTDLIDGKLARKYNQVTTFGKFMDPLADKLLVCAALVVFVQIGLASTWAVVLIIAREFLVTSLRLLAAGSGEVIPANIWGKVKTNSQMYAIILALLVAGLGGPLWIGYLLVWAAAVFTVISGLQYLWAYRRYIDTTK</sequence>
<dbReference type="InterPro" id="IPR050324">
    <property type="entry name" value="CDP-alcohol_PTase-I"/>
</dbReference>
<keyword evidence="16" id="KW-1208">Phospholipid metabolism</keyword>
<evidence type="ECO:0000256" key="16">
    <source>
        <dbReference type="ARBA" id="ARBA00023264"/>
    </source>
</evidence>
<dbReference type="EC" id="2.7.8.5" evidence="6 18"/>
<comment type="pathway">
    <text evidence="4">Lipid metabolism.</text>
</comment>
<evidence type="ECO:0000256" key="19">
    <source>
        <dbReference type="RuleBase" id="RU003750"/>
    </source>
</evidence>
<evidence type="ECO:0000256" key="14">
    <source>
        <dbReference type="ARBA" id="ARBA00023136"/>
    </source>
</evidence>
<dbReference type="AlphaFoldDB" id="E6U2V3"/>
<evidence type="ECO:0000256" key="5">
    <source>
        <dbReference type="ARBA" id="ARBA00010441"/>
    </source>
</evidence>
<dbReference type="PANTHER" id="PTHR14269:SF62">
    <property type="entry name" value="CDP-DIACYLGLYCEROL--GLYCEROL-3-PHOSPHATE 3-PHOSPHATIDYLTRANSFERASE 1, CHLOROPLASTIC"/>
    <property type="match status" value="1"/>
</dbReference>
<dbReference type="PIRSF" id="PIRSF000847">
    <property type="entry name" value="Phos_ph_gly_syn"/>
    <property type="match status" value="1"/>
</dbReference>
<dbReference type="Gene3D" id="1.20.120.1760">
    <property type="match status" value="1"/>
</dbReference>
<dbReference type="GO" id="GO:0006655">
    <property type="term" value="P:phosphatidylglycerol biosynthetic process"/>
    <property type="evidence" value="ECO:0007669"/>
    <property type="project" value="UniProtKB-UniPathway"/>
</dbReference>
<dbReference type="FunFam" id="1.20.120.1760:FF:000004">
    <property type="entry name" value="CDP-diacylglycerol--glycerol-3-phosphate 3-phosphatidyltransferase"/>
    <property type="match status" value="1"/>
</dbReference>
<keyword evidence="14 20" id="KW-0472">Membrane</keyword>
<keyword evidence="8" id="KW-1003">Cell membrane</keyword>
<organism evidence="21 22">
    <name type="scientific">Ethanoligenens harbinense (strain DSM 18485 / JCM 12961 / CGMCC 1.5033 / YUAN-3)</name>
    <dbReference type="NCBI Taxonomy" id="663278"/>
    <lineage>
        <taxon>Bacteria</taxon>
        <taxon>Bacillati</taxon>
        <taxon>Bacillota</taxon>
        <taxon>Clostridia</taxon>
        <taxon>Eubacteriales</taxon>
        <taxon>Oscillospiraceae</taxon>
        <taxon>Ethanoligenens</taxon>
    </lineage>
</organism>
<dbReference type="KEGG" id="eha:Ethha_1977"/>
<dbReference type="InterPro" id="IPR043130">
    <property type="entry name" value="CDP-OH_PTrfase_TM_dom"/>
</dbReference>
<dbReference type="UniPathway" id="UPA00084">
    <property type="reaction ID" value="UER00503"/>
</dbReference>